<sequence length="214" mass="22370">MKGIDNARSSGIHGPHSSGPPMPAARPGRREVAGVVIALPRPPAEKAKHAQRRRLLAGLRDAYAAATAQVEALRRWAPDAAAASPALRRLLVRLLGEAEEQLHRLDHAFASLREDSGGGDPRVLADVTAVADALRGAAASRPGPGSDAALADALRRCERNGAEEAVALRLLANVAGAHLIARLLDLTAQERHAAAQVLARFAAESVLRSGDVAH</sequence>
<dbReference type="EMBL" id="JACOMF010000059">
    <property type="protein sequence ID" value="MBC4018514.1"/>
    <property type="molecule type" value="Genomic_DNA"/>
</dbReference>
<dbReference type="InterPro" id="IPR009078">
    <property type="entry name" value="Ferritin-like_SF"/>
</dbReference>
<protein>
    <submittedName>
        <fullName evidence="2">DUF892 family protein</fullName>
    </submittedName>
</protein>
<dbReference type="SUPFAM" id="SSF47240">
    <property type="entry name" value="Ferritin-like"/>
    <property type="match status" value="1"/>
</dbReference>
<keyword evidence="3" id="KW-1185">Reference proteome</keyword>
<accession>A0A9X0R310</accession>
<organism evidence="2 3">
    <name type="scientific">Siccirubricoccus deserti</name>
    <dbReference type="NCBI Taxonomy" id="2013562"/>
    <lineage>
        <taxon>Bacteria</taxon>
        <taxon>Pseudomonadati</taxon>
        <taxon>Pseudomonadota</taxon>
        <taxon>Alphaproteobacteria</taxon>
        <taxon>Acetobacterales</taxon>
        <taxon>Roseomonadaceae</taxon>
        <taxon>Siccirubricoccus</taxon>
    </lineage>
</organism>
<dbReference type="Proteomes" id="UP000600101">
    <property type="component" value="Unassembled WGS sequence"/>
</dbReference>
<dbReference type="RefSeq" id="WP_186773263.1">
    <property type="nucleotide sequence ID" value="NZ_JACOMF010000059.1"/>
</dbReference>
<feature type="region of interest" description="Disordered" evidence="1">
    <location>
        <begin position="1"/>
        <end position="29"/>
    </location>
</feature>
<gene>
    <name evidence="2" type="ORF">H7965_24880</name>
</gene>
<evidence type="ECO:0000256" key="1">
    <source>
        <dbReference type="SAM" id="MobiDB-lite"/>
    </source>
</evidence>
<dbReference type="AlphaFoldDB" id="A0A9X0R310"/>
<dbReference type="InterPro" id="IPR012347">
    <property type="entry name" value="Ferritin-like"/>
</dbReference>
<comment type="caution">
    <text evidence="2">The sequence shown here is derived from an EMBL/GenBank/DDBJ whole genome shotgun (WGS) entry which is preliminary data.</text>
</comment>
<name>A0A9X0R310_9PROT</name>
<dbReference type="InterPro" id="IPR010287">
    <property type="entry name" value="DUF892_YciF-like"/>
</dbReference>
<dbReference type="Pfam" id="PF05974">
    <property type="entry name" value="DUF892"/>
    <property type="match status" value="1"/>
</dbReference>
<proteinExistence type="predicted"/>
<reference evidence="2" key="1">
    <citation type="submission" date="2020-08" db="EMBL/GenBank/DDBJ databases">
        <authorList>
            <person name="Hu Y."/>
            <person name="Nguyen S.V."/>
            <person name="Li F."/>
            <person name="Fanning S."/>
        </authorList>
    </citation>
    <scope>NUCLEOTIDE SEQUENCE</scope>
    <source>
        <strain evidence="2">SYSU D8009</strain>
    </source>
</reference>
<evidence type="ECO:0000313" key="2">
    <source>
        <dbReference type="EMBL" id="MBC4018514.1"/>
    </source>
</evidence>
<dbReference type="Gene3D" id="1.20.1260.10">
    <property type="match status" value="1"/>
</dbReference>
<evidence type="ECO:0000313" key="3">
    <source>
        <dbReference type="Proteomes" id="UP000600101"/>
    </source>
</evidence>